<dbReference type="Proteomes" id="UP000092093">
    <property type="component" value="Unassembled WGS sequence"/>
</dbReference>
<keyword evidence="1" id="KW-0175">Coiled coil</keyword>
<gene>
    <name evidence="3" type="ORF">AN484_17315</name>
</gene>
<evidence type="ECO:0000313" key="4">
    <source>
        <dbReference type="Proteomes" id="UP000092093"/>
    </source>
</evidence>
<organism evidence="3 4">
    <name type="scientific">Aphanizomenon flos-aquae WA102</name>
    <dbReference type="NCBI Taxonomy" id="1710896"/>
    <lineage>
        <taxon>Bacteria</taxon>
        <taxon>Bacillati</taxon>
        <taxon>Cyanobacteriota</taxon>
        <taxon>Cyanophyceae</taxon>
        <taxon>Nostocales</taxon>
        <taxon>Aphanizomenonaceae</taxon>
        <taxon>Aphanizomenon</taxon>
    </lineage>
</organism>
<name>A0A1B7WZI4_APHFL</name>
<reference evidence="3 4" key="1">
    <citation type="submission" date="2015-09" db="EMBL/GenBank/DDBJ databases">
        <title>Aphanizomenon flos-aquae WA102.</title>
        <authorList>
            <person name="Driscoll C."/>
        </authorList>
    </citation>
    <scope>NUCLEOTIDE SEQUENCE [LARGE SCALE GENOMIC DNA]</scope>
    <source>
        <strain evidence="3">WA102</strain>
    </source>
</reference>
<sequence>MNKQIKTALLVVIAAFLNWIGISKLGKFTQEHSAQQLVTETDNVNNNLDLDSLKSNKTKLQKAISRLEKIPSLPELPYQKAQKDLAELRPRLVNIESKLKIEEEALASLQSALQLDDEATALVKNQSYSRKNWQESKNKWEQAINLLQNIPANTFVSDAAKQVLAACQSNFADVSKGLVKNQAVDYSNSDNTASDSHSSSSSTSSYSGSGSASIYIHPYTRSDGTHIQGHYRSIKGTRVGGFGSFRSGGAHA</sequence>
<protein>
    <submittedName>
        <fullName evidence="3">Uncharacterized protein</fullName>
    </submittedName>
</protein>
<comment type="caution">
    <text evidence="3">The sequence shown here is derived from an EMBL/GenBank/DDBJ whole genome shotgun (WGS) entry which is preliminary data.</text>
</comment>
<dbReference type="AlphaFoldDB" id="A0A1B7WZI4"/>
<proteinExistence type="predicted"/>
<dbReference type="EMBL" id="LJOW01000100">
    <property type="protein sequence ID" value="OBQ42525.1"/>
    <property type="molecule type" value="Genomic_DNA"/>
</dbReference>
<dbReference type="PATRIC" id="fig|1710896.3.peg.3592"/>
<evidence type="ECO:0000256" key="2">
    <source>
        <dbReference type="SAM" id="MobiDB-lite"/>
    </source>
</evidence>
<evidence type="ECO:0000313" key="3">
    <source>
        <dbReference type="EMBL" id="OBQ42525.1"/>
    </source>
</evidence>
<feature type="coiled-coil region" evidence="1">
    <location>
        <begin position="50"/>
        <end position="150"/>
    </location>
</feature>
<evidence type="ECO:0000256" key="1">
    <source>
        <dbReference type="SAM" id="Coils"/>
    </source>
</evidence>
<accession>A0A1B7WZI4</accession>
<feature type="region of interest" description="Disordered" evidence="2">
    <location>
        <begin position="188"/>
        <end position="208"/>
    </location>
</feature>